<dbReference type="PROSITE" id="PS50949">
    <property type="entry name" value="HTH_GNTR"/>
    <property type="match status" value="1"/>
</dbReference>
<dbReference type="Pfam" id="PF07702">
    <property type="entry name" value="UTRA"/>
    <property type="match status" value="1"/>
</dbReference>
<protein>
    <submittedName>
        <fullName evidence="5">GntR family transcriptional regulator</fullName>
    </submittedName>
</protein>
<sequence length="247" mass="26716">MSAVFDQGFLAPGLGGPLYRRLQDGIRRAVADGRLRPNEALPAERDIATGIGISRVTVRKAIQALVADGVIRQRHGSGNFVAEAATRVQMGLSHLKSFTEDMESRGSFTSSRWLERSVGTVNPDEAMQLRLSPGEQVARLFRLRLANSRPMAIERAVVPASVLPDAEAVDTSLYAAMQAVGHRPVRALQRMTAANLGPEDAALLGLEAGAAALSILRLCFDAQDRAVEFTRSLYRGDAYDFVAELTI</sequence>
<dbReference type="InterPro" id="IPR050679">
    <property type="entry name" value="Bact_HTH_transcr_reg"/>
</dbReference>
<dbReference type="InterPro" id="IPR028978">
    <property type="entry name" value="Chorismate_lyase_/UTRA_dom_sf"/>
</dbReference>
<dbReference type="Gene3D" id="3.40.1410.10">
    <property type="entry name" value="Chorismate lyase-like"/>
    <property type="match status" value="1"/>
</dbReference>
<feature type="domain" description="HTH gntR-type" evidence="4">
    <location>
        <begin position="16"/>
        <end position="84"/>
    </location>
</feature>
<dbReference type="GO" id="GO:0045892">
    <property type="term" value="P:negative regulation of DNA-templated transcription"/>
    <property type="evidence" value="ECO:0007669"/>
    <property type="project" value="TreeGrafter"/>
</dbReference>
<dbReference type="SUPFAM" id="SSF64288">
    <property type="entry name" value="Chorismate lyase-like"/>
    <property type="match status" value="1"/>
</dbReference>
<dbReference type="GO" id="GO:0003700">
    <property type="term" value="F:DNA-binding transcription factor activity"/>
    <property type="evidence" value="ECO:0007669"/>
    <property type="project" value="InterPro"/>
</dbReference>
<evidence type="ECO:0000259" key="4">
    <source>
        <dbReference type="PROSITE" id="PS50949"/>
    </source>
</evidence>
<evidence type="ECO:0000313" key="5">
    <source>
        <dbReference type="EMBL" id="GGD32073.1"/>
    </source>
</evidence>
<dbReference type="PRINTS" id="PR00035">
    <property type="entry name" value="HTHGNTR"/>
</dbReference>
<dbReference type="Pfam" id="PF00392">
    <property type="entry name" value="GntR"/>
    <property type="match status" value="1"/>
</dbReference>
<dbReference type="InterPro" id="IPR036390">
    <property type="entry name" value="WH_DNA-bd_sf"/>
</dbReference>
<organism evidence="5 6">
    <name type="scientific">Aureimonas glaciei</name>
    <dbReference type="NCBI Taxonomy" id="1776957"/>
    <lineage>
        <taxon>Bacteria</taxon>
        <taxon>Pseudomonadati</taxon>
        <taxon>Pseudomonadota</taxon>
        <taxon>Alphaproteobacteria</taxon>
        <taxon>Hyphomicrobiales</taxon>
        <taxon>Aurantimonadaceae</taxon>
        <taxon>Aureimonas</taxon>
    </lineage>
</organism>
<dbReference type="SMART" id="SM00345">
    <property type="entry name" value="HTH_GNTR"/>
    <property type="match status" value="1"/>
</dbReference>
<dbReference type="InterPro" id="IPR036388">
    <property type="entry name" value="WH-like_DNA-bd_sf"/>
</dbReference>
<dbReference type="CDD" id="cd07377">
    <property type="entry name" value="WHTH_GntR"/>
    <property type="match status" value="1"/>
</dbReference>
<reference evidence="5" key="1">
    <citation type="journal article" date="2014" name="Int. J. Syst. Evol. Microbiol.">
        <title>Complete genome sequence of Corynebacterium casei LMG S-19264T (=DSM 44701T), isolated from a smear-ripened cheese.</title>
        <authorList>
            <consortium name="US DOE Joint Genome Institute (JGI-PGF)"/>
            <person name="Walter F."/>
            <person name="Albersmeier A."/>
            <person name="Kalinowski J."/>
            <person name="Ruckert C."/>
        </authorList>
    </citation>
    <scope>NUCLEOTIDE SEQUENCE</scope>
    <source>
        <strain evidence="5">CGMCC 1.15493</strain>
    </source>
</reference>
<keyword evidence="3" id="KW-0804">Transcription</keyword>
<dbReference type="PANTHER" id="PTHR44846">
    <property type="entry name" value="MANNOSYL-D-GLYCERATE TRANSPORT/METABOLISM SYSTEM REPRESSOR MNGR-RELATED"/>
    <property type="match status" value="1"/>
</dbReference>
<dbReference type="Proteomes" id="UP000613160">
    <property type="component" value="Unassembled WGS sequence"/>
</dbReference>
<gene>
    <name evidence="5" type="ORF">GCM10011335_38900</name>
</gene>
<dbReference type="EMBL" id="BMJJ01000010">
    <property type="protein sequence ID" value="GGD32073.1"/>
    <property type="molecule type" value="Genomic_DNA"/>
</dbReference>
<evidence type="ECO:0000256" key="2">
    <source>
        <dbReference type="ARBA" id="ARBA00023125"/>
    </source>
</evidence>
<keyword evidence="2" id="KW-0238">DNA-binding</keyword>
<dbReference type="GO" id="GO:0003677">
    <property type="term" value="F:DNA binding"/>
    <property type="evidence" value="ECO:0007669"/>
    <property type="project" value="UniProtKB-KW"/>
</dbReference>
<evidence type="ECO:0000256" key="1">
    <source>
        <dbReference type="ARBA" id="ARBA00023015"/>
    </source>
</evidence>
<dbReference type="SUPFAM" id="SSF46785">
    <property type="entry name" value="Winged helix' DNA-binding domain"/>
    <property type="match status" value="1"/>
</dbReference>
<dbReference type="Gene3D" id="1.10.10.10">
    <property type="entry name" value="Winged helix-like DNA-binding domain superfamily/Winged helix DNA-binding domain"/>
    <property type="match status" value="1"/>
</dbReference>
<dbReference type="InterPro" id="IPR000524">
    <property type="entry name" value="Tscrpt_reg_HTH_GntR"/>
</dbReference>
<dbReference type="AlphaFoldDB" id="A0A916Y5S7"/>
<reference evidence="5" key="2">
    <citation type="submission" date="2020-09" db="EMBL/GenBank/DDBJ databases">
        <authorList>
            <person name="Sun Q."/>
            <person name="Zhou Y."/>
        </authorList>
    </citation>
    <scope>NUCLEOTIDE SEQUENCE</scope>
    <source>
        <strain evidence="5">CGMCC 1.15493</strain>
    </source>
</reference>
<dbReference type="PANTHER" id="PTHR44846:SF1">
    <property type="entry name" value="MANNOSYL-D-GLYCERATE TRANSPORT_METABOLISM SYSTEM REPRESSOR MNGR-RELATED"/>
    <property type="match status" value="1"/>
</dbReference>
<keyword evidence="6" id="KW-1185">Reference proteome</keyword>
<keyword evidence="1" id="KW-0805">Transcription regulation</keyword>
<dbReference type="InterPro" id="IPR011663">
    <property type="entry name" value="UTRA"/>
</dbReference>
<accession>A0A916Y5S7</accession>
<name>A0A916Y5S7_9HYPH</name>
<dbReference type="RefSeq" id="WP_188853867.1">
    <property type="nucleotide sequence ID" value="NZ_BMJJ01000010.1"/>
</dbReference>
<evidence type="ECO:0000313" key="6">
    <source>
        <dbReference type="Proteomes" id="UP000613160"/>
    </source>
</evidence>
<comment type="caution">
    <text evidence="5">The sequence shown here is derived from an EMBL/GenBank/DDBJ whole genome shotgun (WGS) entry which is preliminary data.</text>
</comment>
<dbReference type="SMART" id="SM00866">
    <property type="entry name" value="UTRA"/>
    <property type="match status" value="1"/>
</dbReference>
<evidence type="ECO:0000256" key="3">
    <source>
        <dbReference type="ARBA" id="ARBA00023163"/>
    </source>
</evidence>
<proteinExistence type="predicted"/>